<dbReference type="OrthoDB" id="7405484at2"/>
<keyword evidence="2" id="KW-1185">Reference proteome</keyword>
<dbReference type="KEGG" id="egn:BMF35_a1332"/>
<dbReference type="RefSeq" id="WP_047007418.1">
    <property type="nucleotide sequence ID" value="NZ_CP018097.1"/>
</dbReference>
<dbReference type="InterPro" id="IPR022061">
    <property type="entry name" value="DUF3617"/>
</dbReference>
<dbReference type="Pfam" id="PF12276">
    <property type="entry name" value="DUF3617"/>
    <property type="match status" value="1"/>
</dbReference>
<gene>
    <name evidence="1" type="ORF">AAW01_11685</name>
</gene>
<dbReference type="STRING" id="502682.BMF35_a1332"/>
<dbReference type="AlphaFoldDB" id="A0A0G9MMZ0"/>
<name>A0A0G9MMZ0_9SPHN</name>
<accession>A0A0G9MMZ0</accession>
<evidence type="ECO:0000313" key="1">
    <source>
        <dbReference type="EMBL" id="KLE32070.1"/>
    </source>
</evidence>
<dbReference type="Proteomes" id="UP000053070">
    <property type="component" value="Unassembled WGS sequence"/>
</dbReference>
<evidence type="ECO:0000313" key="2">
    <source>
        <dbReference type="Proteomes" id="UP000053070"/>
    </source>
</evidence>
<protein>
    <submittedName>
        <fullName evidence="1">Uncharacterized protein</fullName>
    </submittedName>
</protein>
<sequence length="178" mass="18711">MRLIHSLSLAAAFALAACGNNADEELTDEALSAEEVGAAMNDNGTMLQPGEYTTSMELVSFEMPTASSIDMEALQAAFEEGAANQASFCATEAMDRESLISAMTDNSCDITRITAEGNDLDLAMTCDAEDGPQGRITLAGTMEETSADLEMQFSQPIEGIGDADVTARISARRTGDCS</sequence>
<reference evidence="1 2" key="1">
    <citation type="submission" date="2015-04" db="EMBL/GenBank/DDBJ databases">
        <title>The draft genome sequence of Erythrobacr gangjinensis K7-2.</title>
        <authorList>
            <person name="Zhuang L."/>
            <person name="Liu Y."/>
            <person name="Shao Z."/>
        </authorList>
    </citation>
    <scope>NUCLEOTIDE SEQUENCE [LARGE SCALE GENOMIC DNA]</scope>
    <source>
        <strain evidence="1 2">K7-2</strain>
    </source>
</reference>
<proteinExistence type="predicted"/>
<dbReference type="PROSITE" id="PS51257">
    <property type="entry name" value="PROKAR_LIPOPROTEIN"/>
    <property type="match status" value="1"/>
</dbReference>
<dbReference type="PATRIC" id="fig|502682.8.peg.2384"/>
<dbReference type="EMBL" id="LBHC01000002">
    <property type="protein sequence ID" value="KLE32070.1"/>
    <property type="molecule type" value="Genomic_DNA"/>
</dbReference>
<organism evidence="1 2">
    <name type="scientific">Aurantiacibacter gangjinensis</name>
    <dbReference type="NCBI Taxonomy" id="502682"/>
    <lineage>
        <taxon>Bacteria</taxon>
        <taxon>Pseudomonadati</taxon>
        <taxon>Pseudomonadota</taxon>
        <taxon>Alphaproteobacteria</taxon>
        <taxon>Sphingomonadales</taxon>
        <taxon>Erythrobacteraceae</taxon>
        <taxon>Aurantiacibacter</taxon>
    </lineage>
</organism>
<comment type="caution">
    <text evidence="1">The sequence shown here is derived from an EMBL/GenBank/DDBJ whole genome shotgun (WGS) entry which is preliminary data.</text>
</comment>